<dbReference type="AlphaFoldDB" id="A0A6I2R7K0"/>
<evidence type="ECO:0008006" key="4">
    <source>
        <dbReference type="Google" id="ProtNLM"/>
    </source>
</evidence>
<gene>
    <name evidence="2" type="ORF">GKE97_16755</name>
</gene>
<dbReference type="EMBL" id="WKPR01000020">
    <property type="protein sequence ID" value="MSB21156.1"/>
    <property type="molecule type" value="Genomic_DNA"/>
</dbReference>
<evidence type="ECO:0000313" key="2">
    <source>
        <dbReference type="EMBL" id="MSB21156.1"/>
    </source>
</evidence>
<feature type="coiled-coil region" evidence="1">
    <location>
        <begin position="63"/>
        <end position="90"/>
    </location>
</feature>
<protein>
    <recommendedName>
        <fullName evidence="4">Phage DNA packaging protein Nu1</fullName>
    </recommendedName>
</protein>
<accession>A0A6I2R7K0</accession>
<dbReference type="Proteomes" id="UP000434475">
    <property type="component" value="Unassembled WGS sequence"/>
</dbReference>
<comment type="caution">
    <text evidence="2">The sequence shown here is derived from an EMBL/GenBank/DDBJ whole genome shotgun (WGS) entry which is preliminary data.</text>
</comment>
<proteinExistence type="predicted"/>
<keyword evidence="1" id="KW-0175">Coiled coil</keyword>
<name>A0A6I2R7K0_FLAPL</name>
<evidence type="ECO:0000256" key="1">
    <source>
        <dbReference type="SAM" id="Coils"/>
    </source>
</evidence>
<sequence length="164" mass="19000">MKLYDAKAVARFLDVSERRVRQLRDEKVIAEVRPGLYDLIDTNHSYINYLRKRNPESEETIDYNTERAKLVRAKRKNEEYELQLKENTLHAAADIEAVMTDMLVNFKSRLMAIPSKLAPVLCKKTDKAEIFAMLKDHIDEALMELSDFKTTFGERGNSNEKSDG</sequence>
<dbReference type="RefSeq" id="WP_243144391.1">
    <property type="nucleotide sequence ID" value="NZ_WKPR01000020.1"/>
</dbReference>
<organism evidence="2 3">
    <name type="scientific">Flavonifractor plautii</name>
    <name type="common">Fusobacterium plautii</name>
    <dbReference type="NCBI Taxonomy" id="292800"/>
    <lineage>
        <taxon>Bacteria</taxon>
        <taxon>Bacillati</taxon>
        <taxon>Bacillota</taxon>
        <taxon>Clostridia</taxon>
        <taxon>Eubacteriales</taxon>
        <taxon>Oscillospiraceae</taxon>
        <taxon>Flavonifractor</taxon>
    </lineage>
</organism>
<reference evidence="2 3" key="1">
    <citation type="journal article" date="2019" name="Nat. Med.">
        <title>A library of human gut bacterial isolates paired with longitudinal multiomics data enables mechanistic microbiome research.</title>
        <authorList>
            <person name="Poyet M."/>
            <person name="Groussin M."/>
            <person name="Gibbons S.M."/>
            <person name="Avila-Pacheco J."/>
            <person name="Jiang X."/>
            <person name="Kearney S.M."/>
            <person name="Perrotta A.R."/>
            <person name="Berdy B."/>
            <person name="Zhao S."/>
            <person name="Lieberman T.D."/>
            <person name="Swanson P.K."/>
            <person name="Smith M."/>
            <person name="Roesemann S."/>
            <person name="Alexander J.E."/>
            <person name="Rich S.A."/>
            <person name="Livny J."/>
            <person name="Vlamakis H."/>
            <person name="Clish C."/>
            <person name="Bullock K."/>
            <person name="Deik A."/>
            <person name="Scott J."/>
            <person name="Pierce K.A."/>
            <person name="Xavier R.J."/>
            <person name="Alm E.J."/>
        </authorList>
    </citation>
    <scope>NUCLEOTIDE SEQUENCE [LARGE SCALE GENOMIC DNA]</scope>
    <source>
        <strain evidence="2 3">BIOML-A2</strain>
    </source>
</reference>
<evidence type="ECO:0000313" key="3">
    <source>
        <dbReference type="Proteomes" id="UP000434475"/>
    </source>
</evidence>